<dbReference type="EMBL" id="VSIY01000013">
    <property type="protein sequence ID" value="TYB80580.1"/>
    <property type="molecule type" value="Genomic_DNA"/>
</dbReference>
<evidence type="ECO:0000256" key="5">
    <source>
        <dbReference type="SAM" id="Phobius"/>
    </source>
</evidence>
<dbReference type="InterPro" id="IPR010445">
    <property type="entry name" value="LapA_dom"/>
</dbReference>
<keyword evidence="3 5" id="KW-1133">Transmembrane helix</keyword>
<evidence type="ECO:0000313" key="7">
    <source>
        <dbReference type="EMBL" id="TYB80580.1"/>
    </source>
</evidence>
<dbReference type="Proteomes" id="UP000322080">
    <property type="component" value="Unassembled WGS sequence"/>
</dbReference>
<keyword evidence="1" id="KW-1003">Cell membrane</keyword>
<feature type="domain" description="Lipopolysaccharide assembly protein A" evidence="6">
    <location>
        <begin position="24"/>
        <end position="95"/>
    </location>
</feature>
<dbReference type="AlphaFoldDB" id="A0A5D0RG44"/>
<organism evidence="7 8">
    <name type="scientific">Maritimibacter fusiformis</name>
    <dbReference type="NCBI Taxonomy" id="2603819"/>
    <lineage>
        <taxon>Bacteria</taxon>
        <taxon>Pseudomonadati</taxon>
        <taxon>Pseudomonadota</taxon>
        <taxon>Alphaproteobacteria</taxon>
        <taxon>Rhodobacterales</taxon>
        <taxon>Roseobacteraceae</taxon>
        <taxon>Maritimibacter</taxon>
    </lineage>
</organism>
<evidence type="ECO:0000256" key="1">
    <source>
        <dbReference type="ARBA" id="ARBA00022475"/>
    </source>
</evidence>
<evidence type="ECO:0000256" key="4">
    <source>
        <dbReference type="ARBA" id="ARBA00023136"/>
    </source>
</evidence>
<keyword evidence="4 5" id="KW-0472">Membrane</keyword>
<evidence type="ECO:0000259" key="6">
    <source>
        <dbReference type="Pfam" id="PF06305"/>
    </source>
</evidence>
<evidence type="ECO:0000256" key="3">
    <source>
        <dbReference type="ARBA" id="ARBA00022989"/>
    </source>
</evidence>
<proteinExistence type="predicted"/>
<comment type="caution">
    <text evidence="7">The sequence shown here is derived from an EMBL/GenBank/DDBJ whole genome shotgun (WGS) entry which is preliminary data.</text>
</comment>
<keyword evidence="2 5" id="KW-0812">Transmembrane</keyword>
<name>A0A5D0RG44_9RHOB</name>
<sequence length="117" mass="13110">MIRYIRYAFLAALAVVLITVALANRAMVTLHLLPEGLSGFLGYSWQVSLPLFIVIFLGVIGGVLIGFFWEWMREHRLRAEGKRAKKAAIELSREVQTLKAKDARPGDDVLALLEDGR</sequence>
<feature type="transmembrane region" description="Helical" evidence="5">
    <location>
        <begin position="47"/>
        <end position="69"/>
    </location>
</feature>
<dbReference type="RefSeq" id="WP_148378733.1">
    <property type="nucleotide sequence ID" value="NZ_VSIY01000013.1"/>
</dbReference>
<reference evidence="7 8" key="1">
    <citation type="submission" date="2019-08" db="EMBL/GenBank/DDBJ databases">
        <title>Identification of a novel species of the genus Boseongicola.</title>
        <authorList>
            <person name="Zhang X.-Q."/>
        </authorList>
    </citation>
    <scope>NUCLEOTIDE SEQUENCE [LARGE SCALE GENOMIC DNA]</scope>
    <source>
        <strain evidence="7 8">HY14</strain>
    </source>
</reference>
<accession>A0A5D0RG44</accession>
<gene>
    <name evidence="7" type="ORF">FVF75_13165</name>
</gene>
<dbReference type="Pfam" id="PF06305">
    <property type="entry name" value="LapA_dom"/>
    <property type="match status" value="1"/>
</dbReference>
<evidence type="ECO:0000256" key="2">
    <source>
        <dbReference type="ARBA" id="ARBA00022692"/>
    </source>
</evidence>
<evidence type="ECO:0000313" key="8">
    <source>
        <dbReference type="Proteomes" id="UP000322080"/>
    </source>
</evidence>
<dbReference type="GO" id="GO:0005886">
    <property type="term" value="C:plasma membrane"/>
    <property type="evidence" value="ECO:0007669"/>
    <property type="project" value="InterPro"/>
</dbReference>
<keyword evidence="8" id="KW-1185">Reference proteome</keyword>
<protein>
    <submittedName>
        <fullName evidence="7">LapA family protein</fullName>
    </submittedName>
</protein>